<dbReference type="EMBL" id="CP097504">
    <property type="protein sequence ID" value="URD88690.1"/>
    <property type="molecule type" value="Genomic_DNA"/>
</dbReference>
<name>A0A9E7F2N7_9LILI</name>
<proteinExistence type="predicted"/>
<organism evidence="1 2">
    <name type="scientific">Musa troglodytarum</name>
    <name type="common">fe'i banana</name>
    <dbReference type="NCBI Taxonomy" id="320322"/>
    <lineage>
        <taxon>Eukaryota</taxon>
        <taxon>Viridiplantae</taxon>
        <taxon>Streptophyta</taxon>
        <taxon>Embryophyta</taxon>
        <taxon>Tracheophyta</taxon>
        <taxon>Spermatophyta</taxon>
        <taxon>Magnoliopsida</taxon>
        <taxon>Liliopsida</taxon>
        <taxon>Zingiberales</taxon>
        <taxon>Musaceae</taxon>
        <taxon>Musa</taxon>
    </lineage>
</organism>
<dbReference type="OrthoDB" id="665742at2759"/>
<evidence type="ECO:0000313" key="2">
    <source>
        <dbReference type="Proteomes" id="UP001055439"/>
    </source>
</evidence>
<accession>A0A9E7F2N7</accession>
<evidence type="ECO:0000313" key="1">
    <source>
        <dbReference type="EMBL" id="URD88690.1"/>
    </source>
</evidence>
<dbReference type="AlphaFoldDB" id="A0A9E7F2N7"/>
<sequence length="50" mass="5689">MQPVGAQLMRRGYTDVGAAHRRLLRQAEGAAALPLRVQEEPQLERLHQLR</sequence>
<dbReference type="Proteomes" id="UP001055439">
    <property type="component" value="Chromosome 2"/>
</dbReference>
<reference evidence="1" key="1">
    <citation type="submission" date="2022-05" db="EMBL/GenBank/DDBJ databases">
        <title>The Musa troglodytarum L. genome provides insights into the mechanism of non-climacteric behaviour and enrichment of carotenoids.</title>
        <authorList>
            <person name="Wang J."/>
        </authorList>
    </citation>
    <scope>NUCLEOTIDE SEQUENCE</scope>
    <source>
        <tissue evidence="1">Leaf</tissue>
    </source>
</reference>
<keyword evidence="2" id="KW-1185">Reference proteome</keyword>
<gene>
    <name evidence="1" type="ORF">MUK42_27248</name>
</gene>
<protein>
    <submittedName>
        <fullName evidence="1">Uncharacterized protein</fullName>
    </submittedName>
</protein>